<sequence>MAEIIQHGGDPMVKRRALLALLPLLLLAGCKQPEKFSTSSGVSVENPAADALASAQLGELDGLLSEAELAHVHTLVEQLLPLRQTREAEARWQLSTEEANLVDRLNRLYERYTLKYLGGGGSWGYASPAERPLADYAVEPDGGLRLTSGEDVYRPLWAQVNALLPEGALDGFSRFTVFTDGLDETLAYVSPLDDTGTRWELAVDPADAGELDWFTETVLHEYTHYLTLNDTQADYGAPESGARYCEEGMVARSGSYLDDFYHAFWTDYLHDRLANPDSYGFYLRHQADFVTDYASTDPSEDIAESFTYFVLWDAPEGDAVWEEKLNFFYRYPELVEFRTQARARLGL</sequence>
<organism evidence="1 2">
    <name type="scientific">Flavonifractor plautii</name>
    <name type="common">Fusobacterium plautii</name>
    <dbReference type="NCBI Taxonomy" id="292800"/>
    <lineage>
        <taxon>Bacteria</taxon>
        <taxon>Bacillati</taxon>
        <taxon>Bacillota</taxon>
        <taxon>Clostridia</taxon>
        <taxon>Eubacteriales</taxon>
        <taxon>Oscillospiraceae</taxon>
        <taxon>Flavonifractor</taxon>
    </lineage>
</organism>
<evidence type="ECO:0000313" key="2">
    <source>
        <dbReference type="Proteomes" id="UP000434475"/>
    </source>
</evidence>
<proteinExistence type="predicted"/>
<name>A0A6I2R466_FLAPL</name>
<evidence type="ECO:0008006" key="3">
    <source>
        <dbReference type="Google" id="ProtNLM"/>
    </source>
</evidence>
<dbReference type="AlphaFoldDB" id="A0A6I2R466"/>
<dbReference type="Gene3D" id="3.40.390.70">
    <property type="match status" value="1"/>
</dbReference>
<evidence type="ECO:0000313" key="1">
    <source>
        <dbReference type="EMBL" id="MSB20243.1"/>
    </source>
</evidence>
<comment type="caution">
    <text evidence="1">The sequence shown here is derived from an EMBL/GenBank/DDBJ whole genome shotgun (WGS) entry which is preliminary data.</text>
</comment>
<dbReference type="EMBL" id="WKPR01000011">
    <property type="protein sequence ID" value="MSB20243.1"/>
    <property type="molecule type" value="Genomic_DNA"/>
</dbReference>
<gene>
    <name evidence="1" type="ORF">GKE97_12000</name>
</gene>
<dbReference type="Proteomes" id="UP000434475">
    <property type="component" value="Unassembled WGS sequence"/>
</dbReference>
<protein>
    <recommendedName>
        <fullName evidence="3">Zinc-binding metallo-peptidase</fullName>
    </recommendedName>
</protein>
<reference evidence="1 2" key="1">
    <citation type="journal article" date="2019" name="Nat. Med.">
        <title>A library of human gut bacterial isolates paired with longitudinal multiomics data enables mechanistic microbiome research.</title>
        <authorList>
            <person name="Poyet M."/>
            <person name="Groussin M."/>
            <person name="Gibbons S.M."/>
            <person name="Avila-Pacheco J."/>
            <person name="Jiang X."/>
            <person name="Kearney S.M."/>
            <person name="Perrotta A.R."/>
            <person name="Berdy B."/>
            <person name="Zhao S."/>
            <person name="Lieberman T.D."/>
            <person name="Swanson P.K."/>
            <person name="Smith M."/>
            <person name="Roesemann S."/>
            <person name="Alexander J.E."/>
            <person name="Rich S.A."/>
            <person name="Livny J."/>
            <person name="Vlamakis H."/>
            <person name="Clish C."/>
            <person name="Bullock K."/>
            <person name="Deik A."/>
            <person name="Scott J."/>
            <person name="Pierce K.A."/>
            <person name="Xavier R.J."/>
            <person name="Alm E.J."/>
        </authorList>
    </citation>
    <scope>NUCLEOTIDE SEQUENCE [LARGE SCALE GENOMIC DNA]</scope>
    <source>
        <strain evidence="1 2">BIOML-A2</strain>
    </source>
</reference>
<accession>A0A6I2R466</accession>